<name>A0A699ZDC4_HAELA</name>
<comment type="caution">
    <text evidence="2">The sequence shown here is derived from an EMBL/GenBank/DDBJ whole genome shotgun (WGS) entry which is preliminary data.</text>
</comment>
<protein>
    <submittedName>
        <fullName evidence="2">Uncharacterized protein</fullName>
    </submittedName>
</protein>
<feature type="compositionally biased region" description="Low complexity" evidence="1">
    <location>
        <begin position="317"/>
        <end position="344"/>
    </location>
</feature>
<feature type="compositionally biased region" description="Polar residues" evidence="1">
    <location>
        <begin position="26"/>
        <end position="35"/>
    </location>
</feature>
<dbReference type="Proteomes" id="UP000485058">
    <property type="component" value="Unassembled WGS sequence"/>
</dbReference>
<feature type="region of interest" description="Disordered" evidence="1">
    <location>
        <begin position="257"/>
        <end position="361"/>
    </location>
</feature>
<accession>A0A699ZDC4</accession>
<feature type="region of interest" description="Disordered" evidence="1">
    <location>
        <begin position="1"/>
        <end position="54"/>
    </location>
</feature>
<feature type="compositionally biased region" description="Polar residues" evidence="1">
    <location>
        <begin position="257"/>
        <end position="268"/>
    </location>
</feature>
<feature type="compositionally biased region" description="Low complexity" evidence="1">
    <location>
        <begin position="277"/>
        <end position="309"/>
    </location>
</feature>
<feature type="compositionally biased region" description="Polar residues" evidence="1">
    <location>
        <begin position="345"/>
        <end position="361"/>
    </location>
</feature>
<organism evidence="2 3">
    <name type="scientific">Haematococcus lacustris</name>
    <name type="common">Green alga</name>
    <name type="synonym">Haematococcus pluvialis</name>
    <dbReference type="NCBI Taxonomy" id="44745"/>
    <lineage>
        <taxon>Eukaryota</taxon>
        <taxon>Viridiplantae</taxon>
        <taxon>Chlorophyta</taxon>
        <taxon>core chlorophytes</taxon>
        <taxon>Chlorophyceae</taxon>
        <taxon>CS clade</taxon>
        <taxon>Chlamydomonadales</taxon>
        <taxon>Haematococcaceae</taxon>
        <taxon>Haematococcus</taxon>
    </lineage>
</organism>
<dbReference type="EMBL" id="BLLF01001129">
    <property type="protein sequence ID" value="GFH17319.1"/>
    <property type="molecule type" value="Genomic_DNA"/>
</dbReference>
<sequence>MDSDESPGNDTTSPSSPDGSPDGPTQPVTNSQVTEQAAEEGGREGADVSSQQAAGEVVGMGSGQAAMDTGPPAAITLDIAEGAARDLSSSLPAQLGDMQAEGHAGAAGEEGVHEMGDVEYEEWEASMIREMMQVERAAVAAMGDGDALDRASSCEEDSEAFGLALALAPWAPPLLWDPLDRAWAWDPEQPEPALKPLELLKLQRIVRVELQEALMHGTVSRNQVAVCSATKLLAVARGSQVGILDLGLHVHEMTSPLLQPSSNRTSAAHPNLPPAPSSGSASAPAPAAPVASGPADASLPPATLTSHAPAPLPASAPPASATPGAGAAPAPASAGSAGTSSSAGNNSNKSYSGDAASSVQH</sequence>
<gene>
    <name evidence="2" type="ORF">HaLaN_13929</name>
</gene>
<dbReference type="AlphaFoldDB" id="A0A699ZDC4"/>
<evidence type="ECO:0000256" key="1">
    <source>
        <dbReference type="SAM" id="MobiDB-lite"/>
    </source>
</evidence>
<feature type="compositionally biased region" description="Low complexity" evidence="1">
    <location>
        <begin position="10"/>
        <end position="25"/>
    </location>
</feature>
<keyword evidence="3" id="KW-1185">Reference proteome</keyword>
<evidence type="ECO:0000313" key="2">
    <source>
        <dbReference type="EMBL" id="GFH17319.1"/>
    </source>
</evidence>
<reference evidence="2 3" key="1">
    <citation type="submission" date="2020-02" db="EMBL/GenBank/DDBJ databases">
        <title>Draft genome sequence of Haematococcus lacustris strain NIES-144.</title>
        <authorList>
            <person name="Morimoto D."/>
            <person name="Nakagawa S."/>
            <person name="Yoshida T."/>
            <person name="Sawayama S."/>
        </authorList>
    </citation>
    <scope>NUCLEOTIDE SEQUENCE [LARGE SCALE GENOMIC DNA]</scope>
    <source>
        <strain evidence="2 3">NIES-144</strain>
    </source>
</reference>
<evidence type="ECO:0000313" key="3">
    <source>
        <dbReference type="Proteomes" id="UP000485058"/>
    </source>
</evidence>
<proteinExistence type="predicted"/>